<accession>B1YBG3</accession>
<dbReference type="GeneID" id="6164790"/>
<dbReference type="Proteomes" id="UP000001694">
    <property type="component" value="Chromosome"/>
</dbReference>
<dbReference type="PROSITE" id="PS00198">
    <property type="entry name" value="4FE4S_FER_1"/>
    <property type="match status" value="1"/>
</dbReference>
<dbReference type="InterPro" id="IPR050954">
    <property type="entry name" value="ET_IronSulfur_Cluster-Binding"/>
</dbReference>
<dbReference type="GO" id="GO:0046872">
    <property type="term" value="F:metal ion binding"/>
    <property type="evidence" value="ECO:0007669"/>
    <property type="project" value="UniProtKB-KW"/>
</dbReference>
<proteinExistence type="predicted"/>
<feature type="domain" description="4Fe-4S ferredoxin-type" evidence="5">
    <location>
        <begin position="3"/>
        <end position="34"/>
    </location>
</feature>
<dbReference type="GO" id="GO:0051539">
    <property type="term" value="F:4 iron, 4 sulfur cluster binding"/>
    <property type="evidence" value="ECO:0007669"/>
    <property type="project" value="UniProtKB-KW"/>
</dbReference>
<dbReference type="CDD" id="cd10551">
    <property type="entry name" value="PsrB"/>
    <property type="match status" value="1"/>
</dbReference>
<name>B1YBG3_PYRNV</name>
<dbReference type="AlphaFoldDB" id="B1YBG3"/>
<dbReference type="InterPro" id="IPR017900">
    <property type="entry name" value="4Fe4S_Fe_S_CS"/>
</dbReference>
<feature type="domain" description="4Fe-4S ferredoxin-type" evidence="5">
    <location>
        <begin position="60"/>
        <end position="91"/>
    </location>
</feature>
<evidence type="ECO:0000256" key="4">
    <source>
        <dbReference type="ARBA" id="ARBA00023014"/>
    </source>
</evidence>
<dbReference type="OrthoDB" id="2837at2157"/>
<keyword evidence="4" id="KW-0411">Iron-sulfur</keyword>
<dbReference type="eggNOG" id="arCOG01500">
    <property type="taxonomic scope" value="Archaea"/>
</dbReference>
<keyword evidence="2" id="KW-0479">Metal-binding</keyword>
<dbReference type="HOGENOM" id="CLU_043374_1_1_2"/>
<sequence length="232" mass="25904">MRPVFVIDINKCVGCMACVAACSVENGVLFIAAKDPSKYLPIHSKTRTVVVWKEEEKEKPARRFVPYLCNHCEKTPCLEVCPTQATYKTKEGIVLIDKDKCIGCRYCIMACPYGMRYTPPAMETEELMHLDFMKDAEAGVNYGGVMFQPPVSNKWAVKIRTVDKCTFCYHRKTSDDKLWTPACVEVCPTKARSFGDLDNPNDPVADLVRRGIAKPIAPSKGTGGLVYYVGEV</sequence>
<dbReference type="Gene3D" id="3.30.70.20">
    <property type="match status" value="4"/>
</dbReference>
<keyword evidence="1" id="KW-0004">4Fe-4S</keyword>
<evidence type="ECO:0000256" key="2">
    <source>
        <dbReference type="ARBA" id="ARBA00022723"/>
    </source>
</evidence>
<dbReference type="KEGG" id="tne:Tneu_1848"/>
<organism evidence="6 7">
    <name type="scientific">Pyrobaculum neutrophilum (strain DSM 2338 / JCM 9278 / NBRC 100436 / V24Sta)</name>
    <name type="common">Thermoproteus neutrophilus</name>
    <dbReference type="NCBI Taxonomy" id="444157"/>
    <lineage>
        <taxon>Archaea</taxon>
        <taxon>Thermoproteota</taxon>
        <taxon>Thermoprotei</taxon>
        <taxon>Thermoproteales</taxon>
        <taxon>Thermoproteaceae</taxon>
        <taxon>Pyrobaculum</taxon>
    </lineage>
</organism>
<reference evidence="6" key="1">
    <citation type="submission" date="2008-03" db="EMBL/GenBank/DDBJ databases">
        <title>Complete sequence of Thermoproteus neutrophilus V24Sta.</title>
        <authorList>
            <consortium name="US DOE Joint Genome Institute"/>
            <person name="Copeland A."/>
            <person name="Lucas S."/>
            <person name="Lapidus A."/>
            <person name="Glavina del Rio T."/>
            <person name="Dalin E."/>
            <person name="Tice H."/>
            <person name="Bruce D."/>
            <person name="Goodwin L."/>
            <person name="Pitluck S."/>
            <person name="Sims D."/>
            <person name="Brettin T."/>
            <person name="Detter J.C."/>
            <person name="Han C."/>
            <person name="Kuske C.R."/>
            <person name="Schmutz J."/>
            <person name="Larimer F."/>
            <person name="Land M."/>
            <person name="Hauser L."/>
            <person name="Kyrpides N."/>
            <person name="Mikhailova N."/>
            <person name="Biddle J.F."/>
            <person name="Zhang Z."/>
            <person name="Fitz-Gibbon S.T."/>
            <person name="Lowe T.M."/>
            <person name="Saltikov C."/>
            <person name="House C.H."/>
            <person name="Richardson P."/>
        </authorList>
    </citation>
    <scope>NUCLEOTIDE SEQUENCE [LARGE SCALE GENOMIC DNA]</scope>
    <source>
        <strain evidence="6">V24Sta</strain>
    </source>
</reference>
<dbReference type="PROSITE" id="PS51379">
    <property type="entry name" value="4FE4S_FER_2"/>
    <property type="match status" value="3"/>
</dbReference>
<evidence type="ECO:0000313" key="7">
    <source>
        <dbReference type="Proteomes" id="UP000001694"/>
    </source>
</evidence>
<dbReference type="Pfam" id="PF12800">
    <property type="entry name" value="Fer4_4"/>
    <property type="match status" value="1"/>
</dbReference>
<gene>
    <name evidence="6" type="ordered locus">Tneu_1848</name>
</gene>
<dbReference type="EMBL" id="CP001014">
    <property type="protein sequence ID" value="ACB40765.1"/>
    <property type="molecule type" value="Genomic_DNA"/>
</dbReference>
<keyword evidence="7" id="KW-1185">Reference proteome</keyword>
<evidence type="ECO:0000256" key="1">
    <source>
        <dbReference type="ARBA" id="ARBA00022485"/>
    </source>
</evidence>
<protein>
    <submittedName>
        <fullName evidence="6">4Fe-4S ferredoxin iron-sulfur binding domain protein</fullName>
    </submittedName>
</protein>
<keyword evidence="3" id="KW-0408">Iron</keyword>
<dbReference type="SUPFAM" id="SSF54862">
    <property type="entry name" value="4Fe-4S ferredoxins"/>
    <property type="match status" value="1"/>
</dbReference>
<evidence type="ECO:0000313" key="6">
    <source>
        <dbReference type="EMBL" id="ACB40765.1"/>
    </source>
</evidence>
<dbReference type="GO" id="GO:0016491">
    <property type="term" value="F:oxidoreductase activity"/>
    <property type="evidence" value="ECO:0007669"/>
    <property type="project" value="UniProtKB-ARBA"/>
</dbReference>
<dbReference type="PANTHER" id="PTHR43177:SF3">
    <property type="entry name" value="PROTEIN NRFC HOMOLOG"/>
    <property type="match status" value="1"/>
</dbReference>
<evidence type="ECO:0000256" key="3">
    <source>
        <dbReference type="ARBA" id="ARBA00023004"/>
    </source>
</evidence>
<evidence type="ECO:0000259" key="5">
    <source>
        <dbReference type="PROSITE" id="PS51379"/>
    </source>
</evidence>
<dbReference type="STRING" id="444157.Tneu_1848"/>
<feature type="domain" description="4Fe-4S ferredoxin-type" evidence="5">
    <location>
        <begin position="92"/>
        <end position="121"/>
    </location>
</feature>
<dbReference type="InterPro" id="IPR017896">
    <property type="entry name" value="4Fe4S_Fe-S-bd"/>
</dbReference>
<dbReference type="RefSeq" id="WP_012351184.1">
    <property type="nucleotide sequence ID" value="NC_010525.1"/>
</dbReference>
<dbReference type="Pfam" id="PF13247">
    <property type="entry name" value="Fer4_11"/>
    <property type="match status" value="2"/>
</dbReference>
<dbReference type="PANTHER" id="PTHR43177">
    <property type="entry name" value="PROTEIN NRFC"/>
    <property type="match status" value="1"/>
</dbReference>